<evidence type="ECO:0000256" key="1">
    <source>
        <dbReference type="ARBA" id="ARBA00004429"/>
    </source>
</evidence>
<feature type="transmembrane region" description="Helical" evidence="9">
    <location>
        <begin position="57"/>
        <end position="81"/>
    </location>
</feature>
<comment type="subcellular location">
    <subcellularLocation>
        <location evidence="1">Cell inner membrane</location>
        <topology evidence="1">Multi-pass membrane protein</topology>
    </subcellularLocation>
    <subcellularLocation>
        <location evidence="9">Cell membrane</location>
        <topology evidence="9">Multi-pass membrane protein</topology>
    </subcellularLocation>
</comment>
<comment type="similarity">
    <text evidence="2">Belongs to the binding-protein-dependent transport system permease family. HisMQ subfamily.</text>
</comment>
<dbReference type="CDD" id="cd06261">
    <property type="entry name" value="TM_PBP2"/>
    <property type="match status" value="1"/>
</dbReference>
<keyword evidence="4" id="KW-1003">Cell membrane</keyword>
<feature type="transmembrane region" description="Helical" evidence="9">
    <location>
        <begin position="93"/>
        <end position="116"/>
    </location>
</feature>
<keyword evidence="12" id="KW-1185">Reference proteome</keyword>
<evidence type="ECO:0000313" key="11">
    <source>
        <dbReference type="EMBL" id="KKJ78812.1"/>
    </source>
</evidence>
<dbReference type="InterPro" id="IPR035906">
    <property type="entry name" value="MetI-like_sf"/>
</dbReference>
<evidence type="ECO:0000259" key="10">
    <source>
        <dbReference type="PROSITE" id="PS50928"/>
    </source>
</evidence>
<comment type="caution">
    <text evidence="11">The sequence shown here is derived from an EMBL/GenBank/DDBJ whole genome shotgun (WGS) entry which is preliminary data.</text>
</comment>
<organism evidence="11 12">
    <name type="scientific">Kiloniella litopenaei</name>
    <dbReference type="NCBI Taxonomy" id="1549748"/>
    <lineage>
        <taxon>Bacteria</taxon>
        <taxon>Pseudomonadati</taxon>
        <taxon>Pseudomonadota</taxon>
        <taxon>Alphaproteobacteria</taxon>
        <taxon>Rhodospirillales</taxon>
        <taxon>Kiloniellaceae</taxon>
        <taxon>Kiloniella</taxon>
    </lineage>
</organism>
<keyword evidence="8 9" id="KW-0472">Membrane</keyword>
<evidence type="ECO:0000256" key="7">
    <source>
        <dbReference type="ARBA" id="ARBA00022989"/>
    </source>
</evidence>
<dbReference type="PROSITE" id="PS50928">
    <property type="entry name" value="ABC_TM1"/>
    <property type="match status" value="1"/>
</dbReference>
<dbReference type="PANTHER" id="PTHR30133:SF2">
    <property type="entry name" value="ARGININE ABC TRANSPORTER PERMEASE PROTEIN ARTQ"/>
    <property type="match status" value="1"/>
</dbReference>
<dbReference type="Gene3D" id="1.10.3720.10">
    <property type="entry name" value="MetI-like"/>
    <property type="match status" value="1"/>
</dbReference>
<keyword evidence="5" id="KW-0997">Cell inner membrane</keyword>
<evidence type="ECO:0000256" key="8">
    <source>
        <dbReference type="ARBA" id="ARBA00023136"/>
    </source>
</evidence>
<proteinExistence type="inferred from homology"/>
<keyword evidence="7 9" id="KW-1133">Transmembrane helix</keyword>
<accession>A0A0M2RAE8</accession>
<evidence type="ECO:0000256" key="4">
    <source>
        <dbReference type="ARBA" id="ARBA00022475"/>
    </source>
</evidence>
<dbReference type="Pfam" id="PF00528">
    <property type="entry name" value="BPD_transp_1"/>
    <property type="match status" value="1"/>
</dbReference>
<dbReference type="InterPro" id="IPR010065">
    <property type="entry name" value="AA_ABC_transptr_permease_3TM"/>
</dbReference>
<dbReference type="PANTHER" id="PTHR30133">
    <property type="entry name" value="CATIONIC AMINO ACID TRANSPORTER, MEMBRANE COMPONENT"/>
    <property type="match status" value="1"/>
</dbReference>
<name>A0A0M2RAE8_9PROT</name>
<sequence length="226" mass="23925">MAGWAQQFGHALVTTCLLAICGFVLALVLGSLGAVAQVRGGRISRYISIAYVECVRGVPEILLILFIYYGGGALITTFAKLLGYGSRVDFDAFTAGILALGFVSGGFAVEILRAAWGAVPRGQSECAAALGLRPVKAFVLVIAPQMLRIALPPLGNLWVTTVKETALISVIGLSDMVRVANVGAGATGQPFVFYAVVGLLFLALAHVSNLVISHVEMRQRRWSHPK</sequence>
<dbReference type="NCBIfam" id="TIGR01726">
    <property type="entry name" value="HEQRo_perm_3TM"/>
    <property type="match status" value="1"/>
</dbReference>
<dbReference type="EMBL" id="LANI01000001">
    <property type="protein sequence ID" value="KKJ78812.1"/>
    <property type="molecule type" value="Genomic_DNA"/>
</dbReference>
<feature type="transmembrane region" description="Helical" evidence="9">
    <location>
        <begin position="137"/>
        <end position="159"/>
    </location>
</feature>
<evidence type="ECO:0000313" key="12">
    <source>
        <dbReference type="Proteomes" id="UP000034491"/>
    </source>
</evidence>
<reference evidence="11 12" key="1">
    <citation type="submission" date="2015-03" db="EMBL/GenBank/DDBJ databases">
        <title>Genome sequence of Kiloniella sp. P1-1, isolated from the gut microflora of Pacific white shrimp, Penaeus vannamei.</title>
        <authorList>
            <person name="Shao Z."/>
            <person name="Wang L."/>
            <person name="Li X."/>
        </authorList>
    </citation>
    <scope>NUCLEOTIDE SEQUENCE [LARGE SCALE GENOMIC DNA]</scope>
    <source>
        <strain evidence="11 12">P1-1</strain>
    </source>
</reference>
<feature type="transmembrane region" description="Helical" evidence="9">
    <location>
        <begin position="191"/>
        <end position="212"/>
    </location>
</feature>
<dbReference type="GO" id="GO:0043190">
    <property type="term" value="C:ATP-binding cassette (ABC) transporter complex"/>
    <property type="evidence" value="ECO:0007669"/>
    <property type="project" value="InterPro"/>
</dbReference>
<dbReference type="SUPFAM" id="SSF161098">
    <property type="entry name" value="MetI-like"/>
    <property type="match status" value="1"/>
</dbReference>
<feature type="transmembrane region" description="Helical" evidence="9">
    <location>
        <begin position="12"/>
        <end position="36"/>
    </location>
</feature>
<evidence type="ECO:0000256" key="9">
    <source>
        <dbReference type="RuleBase" id="RU363032"/>
    </source>
</evidence>
<dbReference type="GO" id="GO:0022857">
    <property type="term" value="F:transmembrane transporter activity"/>
    <property type="evidence" value="ECO:0007669"/>
    <property type="project" value="InterPro"/>
</dbReference>
<evidence type="ECO:0000256" key="3">
    <source>
        <dbReference type="ARBA" id="ARBA00022448"/>
    </source>
</evidence>
<keyword evidence="3 9" id="KW-0813">Transport</keyword>
<protein>
    <recommendedName>
        <fullName evidence="10">ABC transmembrane type-1 domain-containing protein</fullName>
    </recommendedName>
</protein>
<evidence type="ECO:0000256" key="6">
    <source>
        <dbReference type="ARBA" id="ARBA00022692"/>
    </source>
</evidence>
<evidence type="ECO:0000256" key="2">
    <source>
        <dbReference type="ARBA" id="ARBA00010072"/>
    </source>
</evidence>
<keyword evidence="6 9" id="KW-0812">Transmembrane</keyword>
<dbReference type="InterPro" id="IPR000515">
    <property type="entry name" value="MetI-like"/>
</dbReference>
<dbReference type="AlphaFoldDB" id="A0A0M2RAE8"/>
<dbReference type="InterPro" id="IPR051613">
    <property type="entry name" value="ABC_transp_permease_HisMQ"/>
</dbReference>
<dbReference type="STRING" id="1549748.WH95_00415"/>
<feature type="domain" description="ABC transmembrane type-1" evidence="10">
    <location>
        <begin position="12"/>
        <end position="212"/>
    </location>
</feature>
<gene>
    <name evidence="11" type="ORF">WH95_00415</name>
</gene>
<dbReference type="Proteomes" id="UP000034491">
    <property type="component" value="Unassembled WGS sequence"/>
</dbReference>
<evidence type="ECO:0000256" key="5">
    <source>
        <dbReference type="ARBA" id="ARBA00022519"/>
    </source>
</evidence>